<evidence type="ECO:0000256" key="1">
    <source>
        <dbReference type="SAM" id="Phobius"/>
    </source>
</evidence>
<proteinExistence type="predicted"/>
<dbReference type="HOGENOM" id="CLU_1242372_0_0_6"/>
<dbReference type="AlphaFoldDB" id="G9ZFT6"/>
<dbReference type="Proteomes" id="UP000004750">
    <property type="component" value="Unassembled WGS sequence"/>
</dbReference>
<sequence>TKARSVLPDAVGPRMQITGGMWAVDGKSGAPWYSGLPLKAMPDFAWMADIFEHDRISPSGINAVPTKRHQCCAHQAAEILGSSRFTGKGGHKNGMAGPFRFVTRFRRCLCCSALLRWRRRDFTLPVLAIIVLRGLLARMLVRHAFVWLLFVTVLHMWNDFGFDGFFGLRRRVLRIGSDDQQDSQRSEAFFHHIYVRVLLLLPERSKAGCIVGTHLAAIHDVF</sequence>
<feature type="transmembrane region" description="Helical" evidence="1">
    <location>
        <begin position="122"/>
        <end position="141"/>
    </location>
</feature>
<comment type="caution">
    <text evidence="2">The sequence shown here is derived from an EMBL/GenBank/DDBJ whole genome shotgun (WGS) entry which is preliminary data.</text>
</comment>
<feature type="transmembrane region" description="Helical" evidence="1">
    <location>
        <begin position="147"/>
        <end position="168"/>
    </location>
</feature>
<gene>
    <name evidence="2" type="ORF">HMPREF9080_01634</name>
</gene>
<reference evidence="2 3" key="1">
    <citation type="submission" date="2011-08" db="EMBL/GenBank/DDBJ databases">
        <authorList>
            <person name="Weinstock G."/>
            <person name="Sodergren E."/>
            <person name="Clifton S."/>
            <person name="Fulton L."/>
            <person name="Fulton B."/>
            <person name="Courtney L."/>
            <person name="Fronick C."/>
            <person name="Harrison M."/>
            <person name="Strong C."/>
            <person name="Farmer C."/>
            <person name="Delahaunty K."/>
            <person name="Markovic C."/>
            <person name="Hall O."/>
            <person name="Minx P."/>
            <person name="Tomlinson C."/>
            <person name="Mitreva M."/>
            <person name="Hou S."/>
            <person name="Chen J."/>
            <person name="Wollam A."/>
            <person name="Pepin K.H."/>
            <person name="Johnson M."/>
            <person name="Bhonagiri V."/>
            <person name="Zhang X."/>
            <person name="Suruliraj S."/>
            <person name="Warren W."/>
            <person name="Chinwalla A."/>
            <person name="Mardis E.R."/>
            <person name="Wilson R.K."/>
        </authorList>
    </citation>
    <scope>NUCLEOTIDE SEQUENCE [LARGE SCALE GENOMIC DNA]</scope>
    <source>
        <strain evidence="2 3">F0432</strain>
    </source>
</reference>
<dbReference type="RefSeq" id="WP_006985639.1">
    <property type="nucleotide sequence ID" value="NZ_JH417929.1"/>
</dbReference>
<feature type="non-terminal residue" evidence="2">
    <location>
        <position position="1"/>
    </location>
</feature>
<name>G9ZFT6_9GAMM</name>
<organism evidence="2 3">
    <name type="scientific">Cardiobacterium valvarum F0432</name>
    <dbReference type="NCBI Taxonomy" id="797473"/>
    <lineage>
        <taxon>Bacteria</taxon>
        <taxon>Pseudomonadati</taxon>
        <taxon>Pseudomonadota</taxon>
        <taxon>Gammaproteobacteria</taxon>
        <taxon>Cardiobacteriales</taxon>
        <taxon>Cardiobacteriaceae</taxon>
        <taxon>Cardiobacterium</taxon>
    </lineage>
</organism>
<evidence type="ECO:0000313" key="3">
    <source>
        <dbReference type="Proteomes" id="UP000004750"/>
    </source>
</evidence>
<keyword evidence="1" id="KW-0812">Transmembrane</keyword>
<protein>
    <submittedName>
        <fullName evidence="2">Uncharacterized protein</fullName>
    </submittedName>
</protein>
<keyword evidence="1" id="KW-1133">Transmembrane helix</keyword>
<keyword evidence="1" id="KW-0472">Membrane</keyword>
<dbReference type="EMBL" id="AGCM01000090">
    <property type="protein sequence ID" value="EHM53721.1"/>
    <property type="molecule type" value="Genomic_DNA"/>
</dbReference>
<evidence type="ECO:0000313" key="2">
    <source>
        <dbReference type="EMBL" id="EHM53721.1"/>
    </source>
</evidence>
<accession>G9ZFT6</accession>